<protein>
    <submittedName>
        <fullName evidence="2">DUF1735 domain-containing protein</fullName>
    </submittedName>
</protein>
<gene>
    <name evidence="2" type="ORF">NMU02_06600</name>
</gene>
<dbReference type="Pfam" id="PF08522">
    <property type="entry name" value="BT_3987-like_N"/>
    <property type="match status" value="1"/>
</dbReference>
<dbReference type="Gene3D" id="3.20.20.80">
    <property type="entry name" value="Glycosidases"/>
    <property type="match status" value="1"/>
</dbReference>
<name>A0ABT1MIR5_9BACT</name>
<dbReference type="EMBL" id="JANDHW010000005">
    <property type="protein sequence ID" value="MCP9611756.1"/>
    <property type="molecule type" value="Genomic_DNA"/>
</dbReference>
<dbReference type="InterPro" id="IPR013728">
    <property type="entry name" value="BT_3987-like_N"/>
</dbReference>
<comment type="caution">
    <text evidence="2">The sequence shown here is derived from an EMBL/GenBank/DDBJ whole genome shotgun (WGS) entry which is preliminary data.</text>
</comment>
<evidence type="ECO:0000259" key="1">
    <source>
        <dbReference type="Pfam" id="PF08522"/>
    </source>
</evidence>
<feature type="domain" description="BT-3987-like N-terminal" evidence="1">
    <location>
        <begin position="73"/>
        <end position="160"/>
    </location>
</feature>
<keyword evidence="3" id="KW-1185">Reference proteome</keyword>
<evidence type="ECO:0000313" key="2">
    <source>
        <dbReference type="EMBL" id="MCP9611756.1"/>
    </source>
</evidence>
<dbReference type="PROSITE" id="PS51257">
    <property type="entry name" value="PROKAR_LIPOPROTEIN"/>
    <property type="match status" value="1"/>
</dbReference>
<sequence>MNSSHQKTIRNLLSGCVAVATVILAGCGEDLIQFPAGDLPPTGNIGKSFGILRNTEEAGKTDILILREDVPATGSFYFELTRPVETDINRTVIVDESLVQAYNEANGTKFEAFPADGTVLSGDGQLTVTKGETRSAPSMFSLTFRPELPDTTLLALRVNEAAEGYNSLYFLVIKETKETPSKIIPKPGFPGQETKLMLCINTLNMTPRVAIYFQLEKNRRLYGMYEYVNILAATVKNDNGRPSLFFGNDIRHVLTNAKKYIEPLQLYGRKVCLTVQGGGEGIGFCNLDDNGIADLVYSLKYTVDKYGLDGINLWDENSKYDKEGARPVDPESYPKLIKALREAMPGKLIVLTDVGDPTASFDTPQGGIEVGRYIDYAFHAYNSECVINPWAAGSLRKPIAGLDPSKYGACYYNIPQSDTQWVNEQTEKVTAMRKAGGPTGLAVVMYDSSTRIDQDNDGFKYNSPIIIQGYFQGQNLGPDIDTGFNINERVPGWNFMTPGNISKDW</sequence>
<dbReference type="Gene3D" id="2.60.40.1740">
    <property type="entry name" value="hypothetical protein (bacova_03559)"/>
    <property type="match status" value="1"/>
</dbReference>
<dbReference type="RefSeq" id="WP_255026752.1">
    <property type="nucleotide sequence ID" value="NZ_JANDHW010000005.1"/>
</dbReference>
<reference evidence="2 3" key="1">
    <citation type="submission" date="2022-07" db="EMBL/GenBank/DDBJ databases">
        <title>Fecal culturing of patients with breast cancer.</title>
        <authorList>
            <person name="Teng N.M.Y."/>
            <person name="Kiu R."/>
            <person name="Evans R."/>
            <person name="Baker D.J."/>
            <person name="Zenner C."/>
            <person name="Robinson S.D."/>
            <person name="Hall L.J."/>
        </authorList>
    </citation>
    <scope>NUCLEOTIDE SEQUENCE [LARGE SCALE GENOMIC DNA]</scope>
    <source>
        <strain evidence="2 3">LH1063</strain>
    </source>
</reference>
<dbReference type="InterPro" id="IPR017853">
    <property type="entry name" value="GH"/>
</dbReference>
<dbReference type="Proteomes" id="UP001205603">
    <property type="component" value="Unassembled WGS sequence"/>
</dbReference>
<organism evidence="2 3">
    <name type="scientific">Coprobacter tertius</name>
    <dbReference type="NCBI Taxonomy" id="2944915"/>
    <lineage>
        <taxon>Bacteria</taxon>
        <taxon>Pseudomonadati</taxon>
        <taxon>Bacteroidota</taxon>
        <taxon>Bacteroidia</taxon>
        <taxon>Bacteroidales</taxon>
        <taxon>Barnesiellaceae</taxon>
        <taxon>Coprobacter</taxon>
    </lineage>
</organism>
<proteinExistence type="predicted"/>
<accession>A0ABT1MIR5</accession>
<dbReference type="SUPFAM" id="SSF51445">
    <property type="entry name" value="(Trans)glycosidases"/>
    <property type="match status" value="1"/>
</dbReference>
<evidence type="ECO:0000313" key="3">
    <source>
        <dbReference type="Proteomes" id="UP001205603"/>
    </source>
</evidence>